<gene>
    <name evidence="1" type="ORF">HNR70_000056</name>
</gene>
<accession>A0A841A8I4</accession>
<dbReference type="EMBL" id="JACHLZ010000001">
    <property type="protein sequence ID" value="MBB5830243.1"/>
    <property type="molecule type" value="Genomic_DNA"/>
</dbReference>
<dbReference type="AlphaFoldDB" id="A0A841A8I4"/>
<protein>
    <recommendedName>
        <fullName evidence="3">DNA-binding protein</fullName>
    </recommendedName>
</protein>
<evidence type="ECO:0000313" key="1">
    <source>
        <dbReference type="EMBL" id="MBB5830243.1"/>
    </source>
</evidence>
<organism evidence="1 2">
    <name type="scientific">Brachybacterium aquaticum</name>
    <dbReference type="NCBI Taxonomy" id="1432564"/>
    <lineage>
        <taxon>Bacteria</taxon>
        <taxon>Bacillati</taxon>
        <taxon>Actinomycetota</taxon>
        <taxon>Actinomycetes</taxon>
        <taxon>Micrococcales</taxon>
        <taxon>Dermabacteraceae</taxon>
        <taxon>Brachybacterium</taxon>
    </lineage>
</organism>
<proteinExistence type="predicted"/>
<sequence length="154" mass="17153">MIEAREITVFTEKSASEVVRASAQGVRETTRGTDPYSTYLSTARVAALLGGVSRQAISGRVERHTLLRVTTSDGQQVFPEFQFTDGHVPASMKRILQILLPAAPDPWVVVEWLTIPLSEFDDRTAVDVIRDGDWRELDNLKALAQDVASGWRDR</sequence>
<keyword evidence="2" id="KW-1185">Reference proteome</keyword>
<evidence type="ECO:0000313" key="2">
    <source>
        <dbReference type="Proteomes" id="UP000588158"/>
    </source>
</evidence>
<evidence type="ECO:0008006" key="3">
    <source>
        <dbReference type="Google" id="ProtNLM"/>
    </source>
</evidence>
<comment type="caution">
    <text evidence="1">The sequence shown here is derived from an EMBL/GenBank/DDBJ whole genome shotgun (WGS) entry which is preliminary data.</text>
</comment>
<reference evidence="1 2" key="1">
    <citation type="submission" date="2020-08" db="EMBL/GenBank/DDBJ databases">
        <title>Sequencing the genomes of 1000 actinobacteria strains.</title>
        <authorList>
            <person name="Klenk H.-P."/>
        </authorList>
    </citation>
    <scope>NUCLEOTIDE SEQUENCE [LARGE SCALE GENOMIC DNA]</scope>
    <source>
        <strain evidence="1 2">DSM 28796</strain>
    </source>
</reference>
<name>A0A841A8I4_9MICO</name>
<dbReference type="Proteomes" id="UP000588158">
    <property type="component" value="Unassembled WGS sequence"/>
</dbReference>
<dbReference type="RefSeq" id="WP_184323895.1">
    <property type="nucleotide sequence ID" value="NZ_JACHLZ010000001.1"/>
</dbReference>